<keyword evidence="1" id="KW-0472">Membrane</keyword>
<comment type="caution">
    <text evidence="2">The sequence shown here is derived from an EMBL/GenBank/DDBJ whole genome shotgun (WGS) entry which is preliminary data.</text>
</comment>
<gene>
    <name evidence="2" type="ORF">ElyMa_006172600</name>
</gene>
<feature type="transmembrane region" description="Helical" evidence="1">
    <location>
        <begin position="50"/>
        <end position="83"/>
    </location>
</feature>
<evidence type="ECO:0000313" key="3">
    <source>
        <dbReference type="Proteomes" id="UP000762676"/>
    </source>
</evidence>
<protein>
    <submittedName>
        <fullName evidence="2">Uncharacterized protein</fullName>
    </submittedName>
</protein>
<name>A0AAV4H0Z6_9GAST</name>
<evidence type="ECO:0000313" key="2">
    <source>
        <dbReference type="EMBL" id="GFR91319.1"/>
    </source>
</evidence>
<keyword evidence="1" id="KW-0812">Transmembrane</keyword>
<sequence length="89" mass="9138">MDKFSACALQAVHCVQGSAEFKEWVCVCLCGCDHCGGVCVCFWKEGGAGLAAAATVAAAVVVVPVLEVVVVVVVVAAVIVIVVRCSVWK</sequence>
<dbReference type="Proteomes" id="UP000762676">
    <property type="component" value="Unassembled WGS sequence"/>
</dbReference>
<keyword evidence="3" id="KW-1185">Reference proteome</keyword>
<evidence type="ECO:0000256" key="1">
    <source>
        <dbReference type="SAM" id="Phobius"/>
    </source>
</evidence>
<accession>A0AAV4H0Z6</accession>
<keyword evidence="1" id="KW-1133">Transmembrane helix</keyword>
<dbReference type="EMBL" id="BMAT01012390">
    <property type="protein sequence ID" value="GFR91319.1"/>
    <property type="molecule type" value="Genomic_DNA"/>
</dbReference>
<organism evidence="2 3">
    <name type="scientific">Elysia marginata</name>
    <dbReference type="NCBI Taxonomy" id="1093978"/>
    <lineage>
        <taxon>Eukaryota</taxon>
        <taxon>Metazoa</taxon>
        <taxon>Spiralia</taxon>
        <taxon>Lophotrochozoa</taxon>
        <taxon>Mollusca</taxon>
        <taxon>Gastropoda</taxon>
        <taxon>Heterobranchia</taxon>
        <taxon>Euthyneura</taxon>
        <taxon>Panpulmonata</taxon>
        <taxon>Sacoglossa</taxon>
        <taxon>Placobranchoidea</taxon>
        <taxon>Plakobranchidae</taxon>
        <taxon>Elysia</taxon>
    </lineage>
</organism>
<reference evidence="2 3" key="1">
    <citation type="journal article" date="2021" name="Elife">
        <title>Chloroplast acquisition without the gene transfer in kleptoplastic sea slugs, Plakobranchus ocellatus.</title>
        <authorList>
            <person name="Maeda T."/>
            <person name="Takahashi S."/>
            <person name="Yoshida T."/>
            <person name="Shimamura S."/>
            <person name="Takaki Y."/>
            <person name="Nagai Y."/>
            <person name="Toyoda A."/>
            <person name="Suzuki Y."/>
            <person name="Arimoto A."/>
            <person name="Ishii H."/>
            <person name="Satoh N."/>
            <person name="Nishiyama T."/>
            <person name="Hasebe M."/>
            <person name="Maruyama T."/>
            <person name="Minagawa J."/>
            <person name="Obokata J."/>
            <person name="Shigenobu S."/>
        </authorList>
    </citation>
    <scope>NUCLEOTIDE SEQUENCE [LARGE SCALE GENOMIC DNA]</scope>
</reference>
<proteinExistence type="predicted"/>
<dbReference type="AlphaFoldDB" id="A0AAV4H0Z6"/>